<sequence length="174" mass="19703">MLATVGGFIHNTQTETKPLLKGYRKMKINLFRTLNTMQKSLTCYPDQFGSVQKAWELRVKFTLHNPEGPLTRRRGVSFIQKFSDGYLVTRSGITYPTFMAALASLTGEWLSALSDLIRSMCFGCFSDGRDSSVIVNSAVFHAVGQTYTTPEPKEYLPPQTLWKRIAARFLNKSY</sequence>
<gene>
    <name evidence="1" type="ORF">phiTE_094</name>
</gene>
<dbReference type="KEGG" id="vg:14515289"/>
<dbReference type="EMBL" id="JQ015307">
    <property type="protein sequence ID" value="AEZ66260.1"/>
    <property type="molecule type" value="Genomic_DNA"/>
</dbReference>
<reference evidence="2" key="1">
    <citation type="submission" date="2011-11" db="EMBL/GenBank/DDBJ databases">
        <title>Escape from toxin-antitoxin mediated abortive infection can occur by recombination within a generalized transducing phage of Pectobacterium atrosepticum.</title>
        <authorList>
            <person name="Blower T.R."/>
            <person name="Evans T.J."/>
            <person name="Przybilski R."/>
            <person name="Fineran P.C."/>
            <person name="Salmond G.P.C."/>
        </authorList>
    </citation>
    <scope>NUCLEOTIDE SEQUENCE [LARGE SCALE GENOMIC DNA]</scope>
</reference>
<dbReference type="RefSeq" id="YP_007392556.1">
    <property type="nucleotide sequence ID" value="NC_020201.1"/>
</dbReference>
<protein>
    <submittedName>
        <fullName evidence="1">Uncharacterized protein</fullName>
    </submittedName>
</protein>
<organism evidence="1 2">
    <name type="scientific">Pectobacterium phage phiTE</name>
    <dbReference type="NCBI Taxonomy" id="1116482"/>
    <lineage>
        <taxon>Viruses</taxon>
        <taxon>Duplodnaviria</taxon>
        <taxon>Heunggongvirae</taxon>
        <taxon>Uroviricota</taxon>
        <taxon>Caudoviricetes</taxon>
        <taxon>Vequintavirinae</taxon>
        <taxon>Certrevirus</taxon>
        <taxon>Certrevirus phiTE</taxon>
    </lineage>
</organism>
<dbReference type="Proteomes" id="UP000010999">
    <property type="component" value="Segment"/>
</dbReference>
<proteinExistence type="predicted"/>
<dbReference type="GeneID" id="14515289"/>
<evidence type="ECO:0000313" key="2">
    <source>
        <dbReference type="Proteomes" id="UP000010999"/>
    </source>
</evidence>
<keyword evidence="2" id="KW-1185">Reference proteome</keyword>
<accession>K9L543</accession>
<reference evidence="1 2" key="2">
    <citation type="journal article" date="2012" name="PLoS Genet.">
        <title>Viral evasion of a bacterial suicide system by RNA-based molecular mimicry enables infectious altruism.</title>
        <authorList>
            <person name="Blower T.R."/>
            <person name="Evans T.J."/>
            <person name="Przybilski R."/>
            <person name="Fineran P.C."/>
            <person name="Salmond G.P."/>
        </authorList>
    </citation>
    <scope>NUCLEOTIDE SEQUENCE [LARGE SCALE GENOMIC DNA]</scope>
</reference>
<name>K9L543_9CAUD</name>
<evidence type="ECO:0000313" key="1">
    <source>
        <dbReference type="EMBL" id="AEZ66260.1"/>
    </source>
</evidence>